<proteinExistence type="predicted"/>
<evidence type="ECO:0000256" key="1">
    <source>
        <dbReference type="ARBA" id="ARBA00022630"/>
    </source>
</evidence>
<dbReference type="AlphaFoldDB" id="A0AAE8MHZ3"/>
<keyword evidence="2" id="KW-0288">FMN</keyword>
<evidence type="ECO:0000256" key="4">
    <source>
        <dbReference type="SAM" id="MobiDB-lite"/>
    </source>
</evidence>
<evidence type="ECO:0000313" key="7">
    <source>
        <dbReference type="Proteomes" id="UP001187734"/>
    </source>
</evidence>
<reference evidence="6" key="1">
    <citation type="submission" date="2018-03" db="EMBL/GenBank/DDBJ databases">
        <authorList>
            <person name="Guldener U."/>
        </authorList>
    </citation>
    <scope>NUCLEOTIDE SEQUENCE</scope>
</reference>
<evidence type="ECO:0000313" key="6">
    <source>
        <dbReference type="EMBL" id="SPJ85324.1"/>
    </source>
</evidence>
<dbReference type="InterPro" id="IPR000014">
    <property type="entry name" value="PAS"/>
</dbReference>
<dbReference type="PROSITE" id="PS50112">
    <property type="entry name" value="PAS"/>
    <property type="match status" value="1"/>
</dbReference>
<protein>
    <submittedName>
        <fullName evidence="6">Probable vivid PAS protein VVD</fullName>
    </submittedName>
</protein>
<keyword evidence="1" id="KW-0285">Flavoprotein</keyword>
<dbReference type="Proteomes" id="UP001187734">
    <property type="component" value="Unassembled WGS sequence"/>
</dbReference>
<feature type="region of interest" description="Disordered" evidence="4">
    <location>
        <begin position="1"/>
        <end position="29"/>
    </location>
</feature>
<organism evidence="6 7">
    <name type="scientific">Fusarium torulosum</name>
    <dbReference type="NCBI Taxonomy" id="33205"/>
    <lineage>
        <taxon>Eukaryota</taxon>
        <taxon>Fungi</taxon>
        <taxon>Dikarya</taxon>
        <taxon>Ascomycota</taxon>
        <taxon>Pezizomycotina</taxon>
        <taxon>Sordariomycetes</taxon>
        <taxon>Hypocreomycetidae</taxon>
        <taxon>Hypocreales</taxon>
        <taxon>Nectriaceae</taxon>
        <taxon>Fusarium</taxon>
    </lineage>
</organism>
<keyword evidence="3" id="KW-0157">Chromophore</keyword>
<gene>
    <name evidence="6" type="ORF">FTOL_11105</name>
</gene>
<dbReference type="CDD" id="cd00130">
    <property type="entry name" value="PAS"/>
    <property type="match status" value="1"/>
</dbReference>
<dbReference type="PANTHER" id="PTHR47429:SF7">
    <property type="entry name" value="GATA-FACTOR"/>
    <property type="match status" value="1"/>
</dbReference>
<sequence length="243" mass="26505">MTASIRTISSPLSLGISPSRSPSPHCQSMASKAVPAMNPWEVDALNYEFPQEGSYNVDGTVNPAGTWRQVQDPVIYPGLYAPSGIDIMSILVSLLTQYHGEPSVANPTQFRVMGRPNPQVVLGPVDCSVAMVVCDMSLTDAPVIYVSESFSDLTGYSARESLGRNCRFLQSPPGQERHPDRKGSDKVASHRMHQAVRAGKEIQIPVTNYKKFGQAFNNLLTIIPVPVDNTGSRYCIGFLCEMD</sequence>
<feature type="compositionally biased region" description="Low complexity" evidence="4">
    <location>
        <begin position="8"/>
        <end position="24"/>
    </location>
</feature>
<dbReference type="GO" id="GO:0005634">
    <property type="term" value="C:nucleus"/>
    <property type="evidence" value="ECO:0007669"/>
    <property type="project" value="TreeGrafter"/>
</dbReference>
<dbReference type="Pfam" id="PF13426">
    <property type="entry name" value="PAS_9"/>
    <property type="match status" value="1"/>
</dbReference>
<evidence type="ECO:0000256" key="2">
    <source>
        <dbReference type="ARBA" id="ARBA00022643"/>
    </source>
</evidence>
<keyword evidence="7" id="KW-1185">Reference proteome</keyword>
<name>A0AAE8MHZ3_9HYPO</name>
<accession>A0AAE8MHZ3</accession>
<dbReference type="PANTHER" id="PTHR47429">
    <property type="entry name" value="PROTEIN TWIN LOV 1"/>
    <property type="match status" value="1"/>
</dbReference>
<evidence type="ECO:0000259" key="5">
    <source>
        <dbReference type="PROSITE" id="PS50112"/>
    </source>
</evidence>
<dbReference type="Gene3D" id="3.30.450.20">
    <property type="entry name" value="PAS domain"/>
    <property type="match status" value="1"/>
</dbReference>
<evidence type="ECO:0000256" key="3">
    <source>
        <dbReference type="ARBA" id="ARBA00022991"/>
    </source>
</evidence>
<feature type="domain" description="PAS" evidence="5">
    <location>
        <begin position="140"/>
        <end position="165"/>
    </location>
</feature>
<dbReference type="InterPro" id="IPR035965">
    <property type="entry name" value="PAS-like_dom_sf"/>
</dbReference>
<comment type="caution">
    <text evidence="6">The sequence shown here is derived from an EMBL/GenBank/DDBJ whole genome shotgun (WGS) entry which is preliminary data.</text>
</comment>
<dbReference type="SUPFAM" id="SSF55785">
    <property type="entry name" value="PYP-like sensor domain (PAS domain)"/>
    <property type="match status" value="1"/>
</dbReference>
<dbReference type="EMBL" id="ONZP01000461">
    <property type="protein sequence ID" value="SPJ85324.1"/>
    <property type="molecule type" value="Genomic_DNA"/>
</dbReference>